<accession>A0A0T6ATW8</accession>
<dbReference type="PANTHER" id="PTHR22840">
    <property type="entry name" value="WD REPEAT-CONTAINING PROTEIN 36"/>
    <property type="match status" value="1"/>
</dbReference>
<dbReference type="InterPro" id="IPR059157">
    <property type="entry name" value="WDR36-Utp21_N"/>
</dbReference>
<dbReference type="SMART" id="SM00320">
    <property type="entry name" value="WD40"/>
    <property type="match status" value="6"/>
</dbReference>
<comment type="caution">
    <text evidence="3">The sequence shown here is derived from an EMBL/GenBank/DDBJ whole genome shotgun (WGS) entry which is preliminary data.</text>
</comment>
<evidence type="ECO:0000259" key="2">
    <source>
        <dbReference type="Pfam" id="PF25171"/>
    </source>
</evidence>
<name>A0A0T6ATW8_9SCAR</name>
<dbReference type="Pfam" id="PF25168">
    <property type="entry name" value="Beta-prop_WDR36-Utp21_2nd"/>
    <property type="match status" value="1"/>
</dbReference>
<sequence>MKHTYKRHKKPIRHMLPFGPHLISIDEAGTLKVWDIKEENLFLELTFSNNVFKITAILHPATYINKILLGSEQGTMQIWNINTSKLIYTFKGWDSGISVLEQAPALDVVAIGLDSGKIILHNLKFDETVMEFYQDWGLVTSISFRTDGFPIMATGSANGHIVFWNLEERRVETQLLAAHDCAVSGMICLPNEPLLITSSPDNTLKLWIFDMSDGSARLLRKREGHSSPPSFIRYHGANGHNILSCAGDSTLRIFNTQTEMFNKSLGKASYNRKASKRRGRAVEDPLLMPPIVEFTSETTREKEWDNIAAIHLGLPMVTTWSYDKLKMGDLKLLPERLYKKNNISNADVTATCLCLTHCGNFVIIGYSSGNVDRFNMQSGLWKCEYGDPKAHGGPVRGIAADTLNQVIVTGGSENVIKFWLFKTQCKVPVTSIKIDE</sequence>
<dbReference type="OrthoDB" id="10250769at2759"/>
<dbReference type="InterPro" id="IPR015943">
    <property type="entry name" value="WD40/YVTN_repeat-like_dom_sf"/>
</dbReference>
<organism evidence="3 4">
    <name type="scientific">Oryctes borbonicus</name>
    <dbReference type="NCBI Taxonomy" id="1629725"/>
    <lineage>
        <taxon>Eukaryota</taxon>
        <taxon>Metazoa</taxon>
        <taxon>Ecdysozoa</taxon>
        <taxon>Arthropoda</taxon>
        <taxon>Hexapoda</taxon>
        <taxon>Insecta</taxon>
        <taxon>Pterygota</taxon>
        <taxon>Neoptera</taxon>
        <taxon>Endopterygota</taxon>
        <taxon>Coleoptera</taxon>
        <taxon>Polyphaga</taxon>
        <taxon>Scarabaeiformia</taxon>
        <taxon>Scarabaeidae</taxon>
        <taxon>Dynastinae</taxon>
        <taxon>Oryctes</taxon>
    </lineage>
</organism>
<dbReference type="EMBL" id="LJIG01022807">
    <property type="protein sequence ID" value="KRT78611.1"/>
    <property type="molecule type" value="Genomic_DNA"/>
</dbReference>
<dbReference type="PROSITE" id="PS50294">
    <property type="entry name" value="WD_REPEATS_REGION"/>
    <property type="match status" value="1"/>
</dbReference>
<dbReference type="Proteomes" id="UP000051574">
    <property type="component" value="Unassembled WGS sequence"/>
</dbReference>
<dbReference type="GO" id="GO:0032040">
    <property type="term" value="C:small-subunit processome"/>
    <property type="evidence" value="ECO:0007669"/>
    <property type="project" value="TreeGrafter"/>
</dbReference>
<gene>
    <name evidence="3" type="ORF">AMK59_8158</name>
</gene>
<dbReference type="SUPFAM" id="SSF50978">
    <property type="entry name" value="WD40 repeat-like"/>
    <property type="match status" value="1"/>
</dbReference>
<dbReference type="SUPFAM" id="SSF117289">
    <property type="entry name" value="Nucleoporin domain"/>
    <property type="match status" value="1"/>
</dbReference>
<protein>
    <submittedName>
        <fullName evidence="3">WD40 domain-containing protein</fullName>
    </submittedName>
</protein>
<dbReference type="PANTHER" id="PTHR22840:SF12">
    <property type="entry name" value="WD REPEAT-CONTAINING PROTEIN 36"/>
    <property type="match status" value="1"/>
</dbReference>
<feature type="repeat" description="WD" evidence="1">
    <location>
        <begin position="388"/>
        <end position="419"/>
    </location>
</feature>
<dbReference type="InterPro" id="IPR036322">
    <property type="entry name" value="WD40_repeat_dom_sf"/>
</dbReference>
<reference evidence="3 4" key="1">
    <citation type="submission" date="2015-09" db="EMBL/GenBank/DDBJ databases">
        <title>Draft genome of the scarab beetle Oryctes borbonicus.</title>
        <authorList>
            <person name="Meyer J.M."/>
            <person name="Markov G.V."/>
            <person name="Baskaran P."/>
            <person name="Herrmann M."/>
            <person name="Sommer R.J."/>
            <person name="Roedelsperger C."/>
        </authorList>
    </citation>
    <scope>NUCLEOTIDE SEQUENCE [LARGE SCALE GENOMIC DNA]</scope>
    <source>
        <strain evidence="3">OB123</strain>
        <tissue evidence="3">Whole animal</tissue>
    </source>
</reference>
<keyword evidence="1" id="KW-0853">WD repeat</keyword>
<feature type="non-terminal residue" evidence="3">
    <location>
        <position position="436"/>
    </location>
</feature>
<evidence type="ECO:0000256" key="1">
    <source>
        <dbReference type="PROSITE-ProRule" id="PRU00221"/>
    </source>
</evidence>
<dbReference type="GO" id="GO:0006364">
    <property type="term" value="P:rRNA processing"/>
    <property type="evidence" value="ECO:0007669"/>
    <property type="project" value="TreeGrafter"/>
</dbReference>
<dbReference type="PROSITE" id="PS50082">
    <property type="entry name" value="WD_REPEATS_2"/>
    <property type="match status" value="2"/>
</dbReference>
<feature type="repeat" description="WD" evidence="1">
    <location>
        <begin position="176"/>
        <end position="207"/>
    </location>
</feature>
<dbReference type="GO" id="GO:0034388">
    <property type="term" value="C:Pwp2p-containing subcomplex of 90S preribosome"/>
    <property type="evidence" value="ECO:0007669"/>
    <property type="project" value="TreeGrafter"/>
</dbReference>
<proteinExistence type="predicted"/>
<evidence type="ECO:0000313" key="3">
    <source>
        <dbReference type="EMBL" id="KRT78611.1"/>
    </source>
</evidence>
<feature type="domain" description="WDR36/Utp21 N-terminal" evidence="2">
    <location>
        <begin position="2"/>
        <end position="210"/>
    </location>
</feature>
<evidence type="ECO:0000313" key="4">
    <source>
        <dbReference type="Proteomes" id="UP000051574"/>
    </source>
</evidence>
<dbReference type="InterPro" id="IPR001680">
    <property type="entry name" value="WD40_rpt"/>
</dbReference>
<keyword evidence="4" id="KW-1185">Reference proteome</keyword>
<dbReference type="AlphaFoldDB" id="A0A0T6ATW8"/>
<dbReference type="Pfam" id="PF25171">
    <property type="entry name" value="Beta-prop_WDR36-Utp21_1st"/>
    <property type="match status" value="1"/>
</dbReference>
<dbReference type="Gene3D" id="2.130.10.10">
    <property type="entry name" value="YVTN repeat-like/Quinoprotein amine dehydrogenase"/>
    <property type="match status" value="2"/>
</dbReference>